<evidence type="ECO:0000256" key="6">
    <source>
        <dbReference type="ARBA" id="ARBA00023002"/>
    </source>
</evidence>
<dbReference type="Proteomes" id="UP000521872">
    <property type="component" value="Unassembled WGS sequence"/>
</dbReference>
<keyword evidence="4 9" id="KW-0349">Heme</keyword>
<organism evidence="12 13">
    <name type="scientific">Agrocybe pediades</name>
    <dbReference type="NCBI Taxonomy" id="84607"/>
    <lineage>
        <taxon>Eukaryota</taxon>
        <taxon>Fungi</taxon>
        <taxon>Dikarya</taxon>
        <taxon>Basidiomycota</taxon>
        <taxon>Agaricomycotina</taxon>
        <taxon>Agaricomycetes</taxon>
        <taxon>Agaricomycetidae</taxon>
        <taxon>Agaricales</taxon>
        <taxon>Agaricineae</taxon>
        <taxon>Strophariaceae</taxon>
        <taxon>Agrocybe</taxon>
    </lineage>
</organism>
<evidence type="ECO:0000256" key="7">
    <source>
        <dbReference type="ARBA" id="ARBA00023004"/>
    </source>
</evidence>
<evidence type="ECO:0000256" key="11">
    <source>
        <dbReference type="SAM" id="Phobius"/>
    </source>
</evidence>
<dbReference type="GO" id="GO:0016705">
    <property type="term" value="F:oxidoreductase activity, acting on paired donors, with incorporation or reduction of molecular oxygen"/>
    <property type="evidence" value="ECO:0007669"/>
    <property type="project" value="InterPro"/>
</dbReference>
<evidence type="ECO:0000256" key="2">
    <source>
        <dbReference type="ARBA" id="ARBA00005179"/>
    </source>
</evidence>
<feature type="transmembrane region" description="Helical" evidence="11">
    <location>
        <begin position="6"/>
        <end position="24"/>
    </location>
</feature>
<evidence type="ECO:0000256" key="1">
    <source>
        <dbReference type="ARBA" id="ARBA00001971"/>
    </source>
</evidence>
<dbReference type="AlphaFoldDB" id="A0A8H4QS95"/>
<dbReference type="Gene3D" id="1.10.630.10">
    <property type="entry name" value="Cytochrome P450"/>
    <property type="match status" value="1"/>
</dbReference>
<comment type="caution">
    <text evidence="12">The sequence shown here is derived from an EMBL/GenBank/DDBJ whole genome shotgun (WGS) entry which is preliminary data.</text>
</comment>
<dbReference type="InterPro" id="IPR036396">
    <property type="entry name" value="Cyt_P450_sf"/>
</dbReference>
<keyword evidence="6 10" id="KW-0560">Oxidoreductase</keyword>
<evidence type="ECO:0000256" key="10">
    <source>
        <dbReference type="RuleBase" id="RU000461"/>
    </source>
</evidence>
<name>A0A8H4QS95_9AGAR</name>
<keyword evidence="11" id="KW-0472">Membrane</keyword>
<keyword evidence="8 10" id="KW-0503">Monooxygenase</keyword>
<dbReference type="PANTHER" id="PTHR46300:SF7">
    <property type="entry name" value="P450, PUTATIVE (EUROFUNG)-RELATED"/>
    <property type="match status" value="1"/>
</dbReference>
<dbReference type="PRINTS" id="PR00463">
    <property type="entry name" value="EP450I"/>
</dbReference>
<dbReference type="InterPro" id="IPR002401">
    <property type="entry name" value="Cyt_P450_E_grp-I"/>
</dbReference>
<keyword evidence="13" id="KW-1185">Reference proteome</keyword>
<protein>
    <recommendedName>
        <fullName evidence="14">Cytochrome P450</fullName>
    </recommendedName>
</protein>
<dbReference type="PANTHER" id="PTHR46300">
    <property type="entry name" value="P450, PUTATIVE (EUROFUNG)-RELATED-RELATED"/>
    <property type="match status" value="1"/>
</dbReference>
<dbReference type="GO" id="GO:0004497">
    <property type="term" value="F:monooxygenase activity"/>
    <property type="evidence" value="ECO:0007669"/>
    <property type="project" value="UniProtKB-KW"/>
</dbReference>
<evidence type="ECO:0000256" key="9">
    <source>
        <dbReference type="PIRSR" id="PIRSR602401-1"/>
    </source>
</evidence>
<evidence type="ECO:0000313" key="12">
    <source>
        <dbReference type="EMBL" id="KAF4616291.1"/>
    </source>
</evidence>
<evidence type="ECO:0000256" key="4">
    <source>
        <dbReference type="ARBA" id="ARBA00022617"/>
    </source>
</evidence>
<dbReference type="InterPro" id="IPR001128">
    <property type="entry name" value="Cyt_P450"/>
</dbReference>
<comment type="similarity">
    <text evidence="3 10">Belongs to the cytochrome P450 family.</text>
</comment>
<dbReference type="SUPFAM" id="SSF48264">
    <property type="entry name" value="Cytochrome P450"/>
    <property type="match status" value="1"/>
</dbReference>
<comment type="pathway">
    <text evidence="2">Secondary metabolite biosynthesis.</text>
</comment>
<evidence type="ECO:0000256" key="3">
    <source>
        <dbReference type="ARBA" id="ARBA00010617"/>
    </source>
</evidence>
<evidence type="ECO:0000256" key="8">
    <source>
        <dbReference type="ARBA" id="ARBA00023033"/>
    </source>
</evidence>
<dbReference type="Pfam" id="PF00067">
    <property type="entry name" value="p450"/>
    <property type="match status" value="1"/>
</dbReference>
<keyword evidence="11" id="KW-1133">Transmembrane helix</keyword>
<keyword evidence="7 9" id="KW-0408">Iron</keyword>
<dbReference type="InterPro" id="IPR017972">
    <property type="entry name" value="Cyt_P450_CS"/>
</dbReference>
<dbReference type="PROSITE" id="PS00086">
    <property type="entry name" value="CYTOCHROME_P450"/>
    <property type="match status" value="1"/>
</dbReference>
<evidence type="ECO:0000256" key="5">
    <source>
        <dbReference type="ARBA" id="ARBA00022723"/>
    </source>
</evidence>
<proteinExistence type="inferred from homology"/>
<dbReference type="CDD" id="cd11065">
    <property type="entry name" value="CYP64-like"/>
    <property type="match status" value="1"/>
</dbReference>
<evidence type="ECO:0008006" key="14">
    <source>
        <dbReference type="Google" id="ProtNLM"/>
    </source>
</evidence>
<sequence length="514" mass="58092">MLFGLTWVDQVVFLAFCLIVFIAIKLRNRSLPYPPGPKKLPLLGNLLDLPNGLEWETYARWSKEYDSDIIHLKAVGTHIVVINSRSAAATIFEKRSSIYSSRRQSIMLRDLMGWDWLFSSMPYGEAWKERRRIFQSYFHPNNTALFRPCQLKFVREMLPRILKSPNDLLPISRHTIGAIAMSLAYGLNIKPENDPFIKLAEEAAGTISAVAVPGAFLVDMIPVLKYVPEWVPGAGFKRKARAWRKIQERFRDAPYQQAMDDMASGTTKPSFASTSISNIDRSSDVIHQEKVIKDTAGIVFAGAADTTLTSIHNFFVAMLCYPEVQKKAQQELDQVLKGRLPEFNDEPDLPYLGALVKEVIRWKPVTPIAIPRYATADDVYNGYYIPKGSIVIGNAWAMLYDEKHYPEPHTFNPERFLKNGELNPDVLDPAEVAFGFGRRICPGRHLALSVLWLTAATILSTFNITKEKEEDGTTKEPSIEYLSGLIYRPRAFRCTIDPRCKAAEELILSGTEGL</sequence>
<keyword evidence="11" id="KW-0812">Transmembrane</keyword>
<dbReference type="GO" id="GO:0005506">
    <property type="term" value="F:iron ion binding"/>
    <property type="evidence" value="ECO:0007669"/>
    <property type="project" value="InterPro"/>
</dbReference>
<feature type="binding site" description="axial binding residue" evidence="9">
    <location>
        <position position="441"/>
    </location>
    <ligand>
        <name>heme</name>
        <dbReference type="ChEBI" id="CHEBI:30413"/>
    </ligand>
    <ligandPart>
        <name>Fe</name>
        <dbReference type="ChEBI" id="CHEBI:18248"/>
    </ligandPart>
</feature>
<keyword evidence="5 9" id="KW-0479">Metal-binding</keyword>
<evidence type="ECO:0000313" key="13">
    <source>
        <dbReference type="Proteomes" id="UP000521872"/>
    </source>
</evidence>
<accession>A0A8H4QS95</accession>
<reference evidence="12 13" key="1">
    <citation type="submission" date="2019-12" db="EMBL/GenBank/DDBJ databases">
        <authorList>
            <person name="Floudas D."/>
            <person name="Bentzer J."/>
            <person name="Ahren D."/>
            <person name="Johansson T."/>
            <person name="Persson P."/>
            <person name="Tunlid A."/>
        </authorList>
    </citation>
    <scope>NUCLEOTIDE SEQUENCE [LARGE SCALE GENOMIC DNA]</scope>
    <source>
        <strain evidence="12 13">CBS 102.39</strain>
    </source>
</reference>
<comment type="cofactor">
    <cofactor evidence="1 9">
        <name>heme</name>
        <dbReference type="ChEBI" id="CHEBI:30413"/>
    </cofactor>
</comment>
<gene>
    <name evidence="12" type="ORF">D9613_008338</name>
</gene>
<dbReference type="EMBL" id="JAACJL010000031">
    <property type="protein sequence ID" value="KAF4616291.1"/>
    <property type="molecule type" value="Genomic_DNA"/>
</dbReference>
<dbReference type="InterPro" id="IPR050364">
    <property type="entry name" value="Cytochrome_P450_fung"/>
</dbReference>
<dbReference type="GO" id="GO:0020037">
    <property type="term" value="F:heme binding"/>
    <property type="evidence" value="ECO:0007669"/>
    <property type="project" value="InterPro"/>
</dbReference>